<organism evidence="1 2">
    <name type="scientific">Pelotomaculum propionicicum</name>
    <dbReference type="NCBI Taxonomy" id="258475"/>
    <lineage>
        <taxon>Bacteria</taxon>
        <taxon>Bacillati</taxon>
        <taxon>Bacillota</taxon>
        <taxon>Clostridia</taxon>
        <taxon>Eubacteriales</taxon>
        <taxon>Desulfotomaculaceae</taxon>
        <taxon>Pelotomaculum</taxon>
    </lineage>
</organism>
<protein>
    <submittedName>
        <fullName evidence="1">Uncharacterized protein</fullName>
    </submittedName>
</protein>
<evidence type="ECO:0000313" key="2">
    <source>
        <dbReference type="Proteomes" id="UP000297597"/>
    </source>
</evidence>
<keyword evidence="2" id="KW-1185">Reference proteome</keyword>
<dbReference type="AlphaFoldDB" id="A0A4Y7RIL9"/>
<reference evidence="1 2" key="1">
    <citation type="journal article" date="2018" name="Environ. Microbiol.">
        <title>Novel energy conservation strategies and behaviour of Pelotomaculum schinkii driving syntrophic propionate catabolism.</title>
        <authorList>
            <person name="Hidalgo-Ahumada C.A.P."/>
            <person name="Nobu M.K."/>
            <person name="Narihiro T."/>
            <person name="Tamaki H."/>
            <person name="Liu W.T."/>
            <person name="Kamagata Y."/>
            <person name="Stams A.J.M."/>
            <person name="Imachi H."/>
            <person name="Sousa D.Z."/>
        </authorList>
    </citation>
    <scope>NUCLEOTIDE SEQUENCE [LARGE SCALE GENOMIC DNA]</scope>
    <source>
        <strain evidence="1 2">MGP</strain>
    </source>
</reference>
<evidence type="ECO:0000313" key="1">
    <source>
        <dbReference type="EMBL" id="TEB08835.1"/>
    </source>
</evidence>
<sequence>MKNPASSAKKPGLSKVKTSRINTLTALAFLRKAVLKPTRQVS</sequence>
<dbReference type="EMBL" id="QFFZ01000074">
    <property type="protein sequence ID" value="TEB08835.1"/>
    <property type="molecule type" value="Genomic_DNA"/>
</dbReference>
<accession>A0A4Y7RIL9</accession>
<dbReference type="Proteomes" id="UP000297597">
    <property type="component" value="Unassembled WGS sequence"/>
</dbReference>
<comment type="caution">
    <text evidence="1">The sequence shown here is derived from an EMBL/GenBank/DDBJ whole genome shotgun (WGS) entry which is preliminary data.</text>
</comment>
<name>A0A4Y7RIL9_9FIRM</name>
<proteinExistence type="predicted"/>
<gene>
    <name evidence="1" type="ORF">Pmgp_03604</name>
</gene>